<keyword evidence="4" id="KW-0808">Transferase</keyword>
<keyword evidence="2" id="KW-0472">Membrane</keyword>
<keyword evidence="5" id="KW-1185">Reference proteome</keyword>
<dbReference type="InterPro" id="IPR001173">
    <property type="entry name" value="Glyco_trans_2-like"/>
</dbReference>
<feature type="region of interest" description="Disordered" evidence="1">
    <location>
        <begin position="300"/>
        <end position="333"/>
    </location>
</feature>
<feature type="domain" description="Glycosyltransferase 2-like" evidence="3">
    <location>
        <begin position="9"/>
        <end position="120"/>
    </location>
</feature>
<dbReference type="CDD" id="cd00761">
    <property type="entry name" value="Glyco_tranf_GTA_type"/>
    <property type="match status" value="1"/>
</dbReference>
<dbReference type="EMBL" id="CP003364">
    <property type="protein sequence ID" value="AGA27006.1"/>
    <property type="molecule type" value="Genomic_DNA"/>
</dbReference>
<dbReference type="RefSeq" id="WP_015246158.1">
    <property type="nucleotide sequence ID" value="NC_019892.1"/>
</dbReference>
<evidence type="ECO:0000259" key="3">
    <source>
        <dbReference type="Pfam" id="PF00535"/>
    </source>
</evidence>
<evidence type="ECO:0000313" key="4">
    <source>
        <dbReference type="EMBL" id="AGA27006.1"/>
    </source>
</evidence>
<dbReference type="HOGENOM" id="CLU_902833_0_0_0"/>
<organism evidence="4 5">
    <name type="scientific">Singulisphaera acidiphila (strain ATCC BAA-1392 / DSM 18658 / VKM B-2454 / MOB10)</name>
    <dbReference type="NCBI Taxonomy" id="886293"/>
    <lineage>
        <taxon>Bacteria</taxon>
        <taxon>Pseudomonadati</taxon>
        <taxon>Planctomycetota</taxon>
        <taxon>Planctomycetia</taxon>
        <taxon>Isosphaerales</taxon>
        <taxon>Isosphaeraceae</taxon>
        <taxon>Singulisphaera</taxon>
    </lineage>
</organism>
<accession>L0DEC5</accession>
<dbReference type="KEGG" id="saci:Sinac_2708"/>
<dbReference type="eggNOG" id="COG1215">
    <property type="taxonomic scope" value="Bacteria"/>
</dbReference>
<dbReference type="Proteomes" id="UP000010798">
    <property type="component" value="Chromosome"/>
</dbReference>
<proteinExistence type="predicted"/>
<dbReference type="Gene3D" id="3.90.550.10">
    <property type="entry name" value="Spore Coat Polysaccharide Biosynthesis Protein SpsA, Chain A"/>
    <property type="match status" value="1"/>
</dbReference>
<dbReference type="Pfam" id="PF00535">
    <property type="entry name" value="Glycos_transf_2"/>
    <property type="match status" value="1"/>
</dbReference>
<reference evidence="4 5" key="1">
    <citation type="submission" date="2012-02" db="EMBL/GenBank/DDBJ databases">
        <title>Complete sequence of chromosome of Singulisphaera acidiphila DSM 18658.</title>
        <authorList>
            <consortium name="US DOE Joint Genome Institute (JGI-PGF)"/>
            <person name="Lucas S."/>
            <person name="Copeland A."/>
            <person name="Lapidus A."/>
            <person name="Glavina del Rio T."/>
            <person name="Dalin E."/>
            <person name="Tice H."/>
            <person name="Bruce D."/>
            <person name="Goodwin L."/>
            <person name="Pitluck S."/>
            <person name="Peters L."/>
            <person name="Ovchinnikova G."/>
            <person name="Chertkov O."/>
            <person name="Kyrpides N."/>
            <person name="Mavromatis K."/>
            <person name="Ivanova N."/>
            <person name="Brettin T."/>
            <person name="Detter J.C."/>
            <person name="Han C."/>
            <person name="Larimer F."/>
            <person name="Land M."/>
            <person name="Hauser L."/>
            <person name="Markowitz V."/>
            <person name="Cheng J.-F."/>
            <person name="Hugenholtz P."/>
            <person name="Woyke T."/>
            <person name="Wu D."/>
            <person name="Tindall B."/>
            <person name="Pomrenke H."/>
            <person name="Brambilla E."/>
            <person name="Klenk H.-P."/>
            <person name="Eisen J.A."/>
        </authorList>
    </citation>
    <scope>NUCLEOTIDE SEQUENCE [LARGE SCALE GENOMIC DNA]</scope>
    <source>
        <strain evidence="5">ATCC BAA-1392 / DSM 18658 / VKM B-2454 / MOB10</strain>
    </source>
</reference>
<dbReference type="GO" id="GO:0016740">
    <property type="term" value="F:transferase activity"/>
    <property type="evidence" value="ECO:0007669"/>
    <property type="project" value="UniProtKB-KW"/>
</dbReference>
<dbReference type="STRING" id="886293.Sinac_2708"/>
<dbReference type="OrthoDB" id="484631at2"/>
<keyword evidence="2" id="KW-1133">Transmembrane helix</keyword>
<keyword evidence="2" id="KW-0812">Transmembrane</keyword>
<feature type="transmembrane region" description="Helical" evidence="2">
    <location>
        <begin position="236"/>
        <end position="257"/>
    </location>
</feature>
<evidence type="ECO:0000256" key="1">
    <source>
        <dbReference type="SAM" id="MobiDB-lite"/>
    </source>
</evidence>
<evidence type="ECO:0000256" key="2">
    <source>
        <dbReference type="SAM" id="Phobius"/>
    </source>
</evidence>
<dbReference type="SUPFAM" id="SSF53448">
    <property type="entry name" value="Nucleotide-diphospho-sugar transferases"/>
    <property type="match status" value="1"/>
</dbReference>
<feature type="transmembrane region" description="Helical" evidence="2">
    <location>
        <begin position="269"/>
        <end position="286"/>
    </location>
</feature>
<sequence>MSEDQPALSVIVAASDSLQAVAQTIRSLRAQNGIDRAELIVAADRARITPTANDPMAGVHWVAAEPGSGVPRLRRLGLDQARGSVVVFTEDSCLFDPDWISRWIQAFDDPTVAAATGPVEPAMGDAAVDWAVFFCEYASFLPARTRQAGPPSRLAGNNFAVRVTGTKTGLAALARAEIQENDVHRELRQRGAAIVEATTALARHVRRYTWREAVGDRFRFGLEFGRLRAQWHAKPLNAVAFLAAPAIFTAQFGRLTATIIAQRRYRRRFLTSLPMILGLLMAWSIGEALGWTWGPAPPRHSAGNGCDRADRTQAPATDRNRPPQGYTGERESV</sequence>
<protein>
    <submittedName>
        <fullName evidence="4">Glycosyl transferase</fullName>
    </submittedName>
</protein>
<gene>
    <name evidence="4" type="ordered locus">Sinac_2708</name>
</gene>
<evidence type="ECO:0000313" key="5">
    <source>
        <dbReference type="Proteomes" id="UP000010798"/>
    </source>
</evidence>
<dbReference type="AlphaFoldDB" id="L0DEC5"/>
<name>L0DEC5_SINAD</name>
<dbReference type="InterPro" id="IPR029044">
    <property type="entry name" value="Nucleotide-diphossugar_trans"/>
</dbReference>